<evidence type="ECO:0000256" key="1">
    <source>
        <dbReference type="SAM" id="SignalP"/>
    </source>
</evidence>
<proteinExistence type="predicted"/>
<comment type="caution">
    <text evidence="2">The sequence shown here is derived from an EMBL/GenBank/DDBJ whole genome shotgun (WGS) entry which is preliminary data.</text>
</comment>
<feature type="signal peptide" evidence="1">
    <location>
        <begin position="1"/>
        <end position="26"/>
    </location>
</feature>
<evidence type="ECO:0000313" key="3">
    <source>
        <dbReference type="Proteomes" id="UP001139193"/>
    </source>
</evidence>
<sequence length="271" mass="29564">MRKAFSAFKTVVTRLRAALAIGTLLAATALGGCKNTTEALPDPGRGYYPLAVGNTWTYAVRDSVWSAANQTTPTSTPTATTFQFRETITEMFTDAAGQPAYRLVRARRATATDNWVDDSVFTISSPGSALVLNRGNTRTVELIFPPRAGRSWNLNAFNNNYNDTITAETRQYSAVGQPFTTGGGNTGLPAVAYSNTITTANTGMATESSLLRHVNYQQVYAQGVGPVYRRRDNKASFTYTSSLPPYNQIFPPGAYTSAFTRRETLIDYKVK</sequence>
<keyword evidence="1" id="KW-0732">Signal</keyword>
<reference evidence="2" key="1">
    <citation type="submission" date="2022-03" db="EMBL/GenBank/DDBJ databases">
        <title>Bacterial whole genome sequence for Hymenobacter sp. DH14.</title>
        <authorList>
            <person name="Le V."/>
        </authorList>
    </citation>
    <scope>NUCLEOTIDE SEQUENCE</scope>
    <source>
        <strain evidence="2">DH14</strain>
    </source>
</reference>
<organism evidence="2 3">
    <name type="scientific">Hymenobacter cyanobacteriorum</name>
    <dbReference type="NCBI Taxonomy" id="2926463"/>
    <lineage>
        <taxon>Bacteria</taxon>
        <taxon>Pseudomonadati</taxon>
        <taxon>Bacteroidota</taxon>
        <taxon>Cytophagia</taxon>
        <taxon>Cytophagales</taxon>
        <taxon>Hymenobacteraceae</taxon>
        <taxon>Hymenobacter</taxon>
    </lineage>
</organism>
<evidence type="ECO:0000313" key="2">
    <source>
        <dbReference type="EMBL" id="MCI1187580.1"/>
    </source>
</evidence>
<keyword evidence="3" id="KW-1185">Reference proteome</keyword>
<dbReference type="PROSITE" id="PS51257">
    <property type="entry name" value="PROKAR_LIPOPROTEIN"/>
    <property type="match status" value="1"/>
</dbReference>
<protein>
    <recommendedName>
        <fullName evidence="4">DUF5007 domain-containing protein</fullName>
    </recommendedName>
</protein>
<evidence type="ECO:0008006" key="4">
    <source>
        <dbReference type="Google" id="ProtNLM"/>
    </source>
</evidence>
<gene>
    <name evidence="2" type="ORF">MON38_09125</name>
</gene>
<dbReference type="Proteomes" id="UP001139193">
    <property type="component" value="Unassembled WGS sequence"/>
</dbReference>
<name>A0A9X1VIG6_9BACT</name>
<dbReference type="EMBL" id="JALBGC010000002">
    <property type="protein sequence ID" value="MCI1187580.1"/>
    <property type="molecule type" value="Genomic_DNA"/>
</dbReference>
<dbReference type="RefSeq" id="WP_241935844.1">
    <property type="nucleotide sequence ID" value="NZ_JALBGC010000002.1"/>
</dbReference>
<dbReference type="AlphaFoldDB" id="A0A9X1VIG6"/>
<feature type="chain" id="PRO_5040975547" description="DUF5007 domain-containing protein" evidence="1">
    <location>
        <begin position="27"/>
        <end position="271"/>
    </location>
</feature>
<accession>A0A9X1VIG6</accession>